<evidence type="ECO:0000313" key="1">
    <source>
        <dbReference type="EMBL" id="KKM25395.1"/>
    </source>
</evidence>
<protein>
    <submittedName>
        <fullName evidence="1">Uncharacterized protein</fullName>
    </submittedName>
</protein>
<sequence length="149" mass="16962">MTNDYGNVYIEYGVGAGNGEMRLACKEEPKVSGKEDAHSNIFHMPGDRRTSVSGIETVVRKVVLRDILFKSEADWINCIKNLRKLNKAGTMTLQWAKNSTPTFIYFWSDGTTNYNSMEVKYLDFKGGTRVSHGTQEKFMIDQIMFEQAD</sequence>
<organism evidence="1">
    <name type="scientific">marine sediment metagenome</name>
    <dbReference type="NCBI Taxonomy" id="412755"/>
    <lineage>
        <taxon>unclassified sequences</taxon>
        <taxon>metagenomes</taxon>
        <taxon>ecological metagenomes</taxon>
    </lineage>
</organism>
<dbReference type="EMBL" id="LAZR01012728">
    <property type="protein sequence ID" value="KKM25395.1"/>
    <property type="molecule type" value="Genomic_DNA"/>
</dbReference>
<name>A0A0F9LCZ0_9ZZZZ</name>
<accession>A0A0F9LCZ0</accession>
<reference evidence="1" key="1">
    <citation type="journal article" date="2015" name="Nature">
        <title>Complex archaea that bridge the gap between prokaryotes and eukaryotes.</title>
        <authorList>
            <person name="Spang A."/>
            <person name="Saw J.H."/>
            <person name="Jorgensen S.L."/>
            <person name="Zaremba-Niedzwiedzka K."/>
            <person name="Martijn J."/>
            <person name="Lind A.E."/>
            <person name="van Eijk R."/>
            <person name="Schleper C."/>
            <person name="Guy L."/>
            <person name="Ettema T.J."/>
        </authorList>
    </citation>
    <scope>NUCLEOTIDE SEQUENCE</scope>
</reference>
<comment type="caution">
    <text evidence="1">The sequence shown here is derived from an EMBL/GenBank/DDBJ whole genome shotgun (WGS) entry which is preliminary data.</text>
</comment>
<gene>
    <name evidence="1" type="ORF">LCGC14_1595410</name>
</gene>
<dbReference type="AlphaFoldDB" id="A0A0F9LCZ0"/>
<proteinExistence type="predicted"/>